<keyword evidence="1" id="KW-0472">Membrane</keyword>
<protein>
    <submittedName>
        <fullName evidence="2">Fatty acid desaturase, type 1</fullName>
    </submittedName>
</protein>
<dbReference type="GO" id="GO:0016491">
    <property type="term" value="F:oxidoreductase activity"/>
    <property type="evidence" value="ECO:0007669"/>
    <property type="project" value="InterPro"/>
</dbReference>
<evidence type="ECO:0000313" key="2">
    <source>
        <dbReference type="EMBL" id="KVI12048.1"/>
    </source>
</evidence>
<dbReference type="PANTHER" id="PTHR32100">
    <property type="entry name" value="OMEGA-6 FATTY ACID DESATURASE, CHLOROPLASTIC"/>
    <property type="match status" value="1"/>
</dbReference>
<reference evidence="2 3" key="1">
    <citation type="journal article" date="2016" name="Sci. Rep.">
        <title>The genome sequence of the outbreeding globe artichoke constructed de novo incorporating a phase-aware low-pass sequencing strategy of F1 progeny.</title>
        <authorList>
            <person name="Scaglione D."/>
            <person name="Reyes-Chin-Wo S."/>
            <person name="Acquadro A."/>
            <person name="Froenicke L."/>
            <person name="Portis E."/>
            <person name="Beitel C."/>
            <person name="Tirone M."/>
            <person name="Mauro R."/>
            <person name="Lo Monaco A."/>
            <person name="Mauromicale G."/>
            <person name="Faccioli P."/>
            <person name="Cattivelli L."/>
            <person name="Rieseberg L."/>
            <person name="Michelmore R."/>
            <person name="Lanteri S."/>
        </authorList>
    </citation>
    <scope>NUCLEOTIDE SEQUENCE [LARGE SCALE GENOMIC DNA]</scope>
    <source>
        <strain evidence="2">2C</strain>
    </source>
</reference>
<proteinExistence type="predicted"/>
<name>A0A118K7E0_CYNCS</name>
<dbReference type="EMBL" id="LEKV01000018">
    <property type="protein sequence ID" value="KVI12048.1"/>
    <property type="molecule type" value="Genomic_DNA"/>
</dbReference>
<organism evidence="2 3">
    <name type="scientific">Cynara cardunculus var. scolymus</name>
    <name type="common">Globe artichoke</name>
    <name type="synonym">Cynara scolymus</name>
    <dbReference type="NCBI Taxonomy" id="59895"/>
    <lineage>
        <taxon>Eukaryota</taxon>
        <taxon>Viridiplantae</taxon>
        <taxon>Streptophyta</taxon>
        <taxon>Embryophyta</taxon>
        <taxon>Tracheophyta</taxon>
        <taxon>Spermatophyta</taxon>
        <taxon>Magnoliopsida</taxon>
        <taxon>eudicotyledons</taxon>
        <taxon>Gunneridae</taxon>
        <taxon>Pentapetalae</taxon>
        <taxon>asterids</taxon>
        <taxon>campanulids</taxon>
        <taxon>Asterales</taxon>
        <taxon>Asteraceae</taxon>
        <taxon>Carduoideae</taxon>
        <taxon>Cardueae</taxon>
        <taxon>Carduinae</taxon>
        <taxon>Cynara</taxon>
    </lineage>
</organism>
<comment type="caution">
    <text evidence="2">The sequence shown here is derived from an EMBL/GenBank/DDBJ whole genome shotgun (WGS) entry which is preliminary data.</text>
</comment>
<dbReference type="AlphaFoldDB" id="A0A118K7E0"/>
<keyword evidence="1" id="KW-1133">Transmembrane helix</keyword>
<dbReference type="InterPro" id="IPR012171">
    <property type="entry name" value="Fatty_acid_desaturase"/>
</dbReference>
<dbReference type="STRING" id="59895.A0A118K7E0"/>
<accession>A0A118K7E0</accession>
<sequence>MSPIFTEREREQVLLSDLGLIAVAYAVRQAVLANGAAWVMCIYGVPVLAINAFFVLFTYLHHTHLSMPHYDSTESDWIKGALSTIDRDFGFLNRVFHHVTHTHVLHHLISYIPHIMQRRQGMPSNQSWVSIIRLTGHPSSKPCGERLWNAYISSQM</sequence>
<dbReference type="Gramene" id="KVI12048">
    <property type="protein sequence ID" value="KVI12048"/>
    <property type="gene ID" value="Ccrd_009532"/>
</dbReference>
<feature type="transmembrane region" description="Helical" evidence="1">
    <location>
        <begin position="37"/>
        <end position="60"/>
    </location>
</feature>
<gene>
    <name evidence="2" type="ORF">Ccrd_009532</name>
</gene>
<feature type="transmembrane region" description="Helical" evidence="1">
    <location>
        <begin position="12"/>
        <end position="31"/>
    </location>
</feature>
<dbReference type="Proteomes" id="UP000243975">
    <property type="component" value="Unassembled WGS sequence"/>
</dbReference>
<evidence type="ECO:0000256" key="1">
    <source>
        <dbReference type="SAM" id="Phobius"/>
    </source>
</evidence>
<evidence type="ECO:0000313" key="3">
    <source>
        <dbReference type="Proteomes" id="UP000243975"/>
    </source>
</evidence>
<keyword evidence="1" id="KW-0812">Transmembrane</keyword>
<keyword evidence="3" id="KW-1185">Reference proteome</keyword>